<dbReference type="AlphaFoldDB" id="A0A8J6B959"/>
<evidence type="ECO:0000313" key="2">
    <source>
        <dbReference type="Proteomes" id="UP000717585"/>
    </source>
</evidence>
<comment type="caution">
    <text evidence="1">The sequence shown here is derived from an EMBL/GenBank/DDBJ whole genome shotgun (WGS) entry which is preliminary data.</text>
</comment>
<organism evidence="1 2">
    <name type="scientific">Carpediemonas membranifera</name>
    <dbReference type="NCBI Taxonomy" id="201153"/>
    <lineage>
        <taxon>Eukaryota</taxon>
        <taxon>Metamonada</taxon>
        <taxon>Carpediemonas-like organisms</taxon>
        <taxon>Carpediemonas</taxon>
    </lineage>
</organism>
<dbReference type="GO" id="GO:0006900">
    <property type="term" value="P:vesicle budding from membrane"/>
    <property type="evidence" value="ECO:0007669"/>
    <property type="project" value="TreeGrafter"/>
</dbReference>
<dbReference type="GO" id="GO:0005771">
    <property type="term" value="C:multivesicular body"/>
    <property type="evidence" value="ECO:0007669"/>
    <property type="project" value="TreeGrafter"/>
</dbReference>
<evidence type="ECO:0000313" key="1">
    <source>
        <dbReference type="EMBL" id="KAG9395774.1"/>
    </source>
</evidence>
<gene>
    <name evidence="1" type="ORF">J8273_2686</name>
</gene>
<dbReference type="Pfam" id="PF03357">
    <property type="entry name" value="Snf7"/>
    <property type="match status" value="1"/>
</dbReference>
<protein>
    <submittedName>
        <fullName evidence="1">Snf7</fullName>
    </submittedName>
</protein>
<accession>A0A8J6B959</accession>
<name>A0A8J6B959_9EUKA</name>
<dbReference type="Gene3D" id="6.10.140.1230">
    <property type="match status" value="1"/>
</dbReference>
<proteinExistence type="predicted"/>
<dbReference type="Proteomes" id="UP000717585">
    <property type="component" value="Unassembled WGS sequence"/>
</dbReference>
<keyword evidence="2" id="KW-1185">Reference proteome</keyword>
<dbReference type="PANTHER" id="PTHR22761">
    <property type="entry name" value="CHARGED MULTIVESICULAR BODY PROTEIN"/>
    <property type="match status" value="1"/>
</dbReference>
<dbReference type="InterPro" id="IPR005024">
    <property type="entry name" value="Snf7_fam"/>
</dbReference>
<dbReference type="OrthoDB" id="441172at2759"/>
<reference evidence="1" key="1">
    <citation type="submission" date="2021-05" db="EMBL/GenBank/DDBJ databases">
        <title>A free-living protist that lacks canonical eukaryotic 1 DNA replication and segregation systems.</title>
        <authorList>
            <person name="Salas-Leiva D.E."/>
            <person name="Tromer E.C."/>
            <person name="Curtis B.A."/>
            <person name="Jerlstrom-Hultqvist J."/>
            <person name="Kolisko M."/>
            <person name="Yi Z."/>
            <person name="Salas-Leiva J.S."/>
            <person name="Gallot-Lavallee L."/>
            <person name="Kops G.J.P.L."/>
            <person name="Archibald J.M."/>
            <person name="Simpson A.G.B."/>
            <person name="Roger A.J."/>
        </authorList>
    </citation>
    <scope>NUCLEOTIDE SEQUENCE</scope>
    <source>
        <strain evidence="1">BICM</strain>
    </source>
</reference>
<dbReference type="EMBL" id="JAHDYR010000008">
    <property type="protein sequence ID" value="KAG9395774.1"/>
    <property type="molecule type" value="Genomic_DNA"/>
</dbReference>
<sequence>MPLGKGKNTSIPDADNLSAGVRRMDTLMQARNEKIEKEKALAKQYLKKGDKRMASLVLRRIKNYERLNHQAYGMQTNLTAIQGMIQQQRFNVDAFNTLKTGQEELSTLASLVSADDVYDLMDGIQDRVDDINAVTEALSNQEILNAGVDTDVSDELAALEAELAMDEMPSAVSSPAKTFVASQQQAVSDELDDLEALMC</sequence>
<dbReference type="GO" id="GO:0032511">
    <property type="term" value="P:late endosome to vacuole transport via multivesicular body sorting pathway"/>
    <property type="evidence" value="ECO:0007669"/>
    <property type="project" value="TreeGrafter"/>
</dbReference>